<name>A0A9D1V2H0_9FIRM</name>
<dbReference type="PIRSF" id="PIRSF006054">
    <property type="entry name" value="UCP006054"/>
    <property type="match status" value="1"/>
</dbReference>
<dbReference type="GO" id="GO:0019450">
    <property type="term" value="P:L-cysteine catabolic process to pyruvate"/>
    <property type="evidence" value="ECO:0007669"/>
    <property type="project" value="TreeGrafter"/>
</dbReference>
<accession>A0A9D1V2H0</accession>
<dbReference type="InterPro" id="IPR021144">
    <property type="entry name" value="UPF0597"/>
</dbReference>
<dbReference type="PANTHER" id="PTHR30501:SF2">
    <property type="entry name" value="UPF0597 PROTEIN YHAM"/>
    <property type="match status" value="1"/>
</dbReference>
<evidence type="ECO:0000259" key="2">
    <source>
        <dbReference type="Pfam" id="PF03313"/>
    </source>
</evidence>
<dbReference type="GO" id="GO:0080146">
    <property type="term" value="F:L-cysteine desulfhydrase activity"/>
    <property type="evidence" value="ECO:0007669"/>
    <property type="project" value="TreeGrafter"/>
</dbReference>
<comment type="similarity">
    <text evidence="1">Belongs to the UPF0597 family.</text>
</comment>
<evidence type="ECO:0000256" key="1">
    <source>
        <dbReference type="HAMAP-Rule" id="MF_01845"/>
    </source>
</evidence>
<dbReference type="EMBL" id="DXFW01000004">
    <property type="protein sequence ID" value="HIX04911.1"/>
    <property type="molecule type" value="Genomic_DNA"/>
</dbReference>
<dbReference type="Proteomes" id="UP000824193">
    <property type="component" value="Unassembled WGS sequence"/>
</dbReference>
<keyword evidence="3" id="KW-0456">Lyase</keyword>
<evidence type="ECO:0000313" key="3">
    <source>
        <dbReference type="EMBL" id="HIX04911.1"/>
    </source>
</evidence>
<organism evidence="3 4">
    <name type="scientific">Candidatus Allofournierella pullicola</name>
    <dbReference type="NCBI Taxonomy" id="2838596"/>
    <lineage>
        <taxon>Bacteria</taxon>
        <taxon>Bacillati</taxon>
        <taxon>Bacillota</taxon>
        <taxon>Clostridia</taxon>
        <taxon>Eubacteriales</taxon>
        <taxon>Oscillospiraceae</taxon>
        <taxon>Allofournierella</taxon>
    </lineage>
</organism>
<evidence type="ECO:0000313" key="4">
    <source>
        <dbReference type="Proteomes" id="UP000824193"/>
    </source>
</evidence>
<dbReference type="InterPro" id="IPR005130">
    <property type="entry name" value="Ser_deHydtase-like_asu"/>
</dbReference>
<feature type="domain" description="Serine dehydratase-like alpha subunit" evidence="2">
    <location>
        <begin position="179"/>
        <end position="429"/>
    </location>
</feature>
<proteinExistence type="inferred from homology"/>
<dbReference type="Pfam" id="PF03313">
    <property type="entry name" value="SDH_alpha"/>
    <property type="match status" value="1"/>
</dbReference>
<dbReference type="AlphaFoldDB" id="A0A9D1V2H0"/>
<dbReference type="HAMAP" id="MF_01845">
    <property type="entry name" value="UPF0597"/>
    <property type="match status" value="1"/>
</dbReference>
<comment type="caution">
    <text evidence="3">The sequence shown here is derived from an EMBL/GenBank/DDBJ whole genome shotgun (WGS) entry which is preliminary data.</text>
</comment>
<dbReference type="PANTHER" id="PTHR30501">
    <property type="entry name" value="UPF0597 PROTEIN YHAM"/>
    <property type="match status" value="1"/>
</dbReference>
<protein>
    <recommendedName>
        <fullName evidence="1">UPF0597 protein H9865_02185</fullName>
    </recommendedName>
</protein>
<reference evidence="3" key="1">
    <citation type="journal article" date="2021" name="PeerJ">
        <title>Extensive microbial diversity within the chicken gut microbiome revealed by metagenomics and culture.</title>
        <authorList>
            <person name="Gilroy R."/>
            <person name="Ravi A."/>
            <person name="Getino M."/>
            <person name="Pursley I."/>
            <person name="Horton D.L."/>
            <person name="Alikhan N.F."/>
            <person name="Baker D."/>
            <person name="Gharbi K."/>
            <person name="Hall N."/>
            <person name="Watson M."/>
            <person name="Adriaenssens E.M."/>
            <person name="Foster-Nyarko E."/>
            <person name="Jarju S."/>
            <person name="Secka A."/>
            <person name="Antonio M."/>
            <person name="Oren A."/>
            <person name="Chaudhuri R.R."/>
            <person name="La Ragione R."/>
            <person name="Hildebrand F."/>
            <person name="Pallen M.J."/>
        </authorList>
    </citation>
    <scope>NUCLEOTIDE SEQUENCE</scope>
    <source>
        <strain evidence="3">2239</strain>
    </source>
</reference>
<reference evidence="3" key="2">
    <citation type="submission" date="2021-04" db="EMBL/GenBank/DDBJ databases">
        <authorList>
            <person name="Gilroy R."/>
        </authorList>
    </citation>
    <scope>NUCLEOTIDE SEQUENCE</scope>
    <source>
        <strain evidence="3">2239</strain>
    </source>
</reference>
<gene>
    <name evidence="3" type="ORF">H9865_02185</name>
</gene>
<sequence>MDKTMFFRILNSEMELATGCTEPGAVALTGAYAGAELNKRGEVIRRMEVNASTNILKNAMAAGIPGTKYTGMGYASAIGACAAAPEKQLEVINGVSDDVYKAAELLVESGKVTVGHADVPQKLYIEVIAHGDTHTARAVIADLHTNLIALEVDGENVLTAGGSAVGGSDKDVVTPEEIAEFLTLRKIYDFCDKELDPMNDPIDIIRSAVSVNSAICEKGMEKDYGLAIGPGLQRNCRAGLMTWDMVTNSMMVTAAGADARMAGAPFSVVANSGSGNQGITATMPTVALAKWKDIPEDKMLRAVTMSHLVAIRIKSKFGRLSALCGATVAGTGSACAITYLLGGDYDAVCRAVPNMIGNVAGMLCDGAKADCALKISSCVNAAFQAAFMALRGVRVQNTDGIVETDPEHTIDNFAELGNKGSGPLDAAILHMMLNKK</sequence>